<evidence type="ECO:0000256" key="2">
    <source>
        <dbReference type="ARBA" id="ARBA00023078"/>
    </source>
</evidence>
<dbReference type="InterPro" id="IPR023222">
    <property type="entry name" value="PsbQ-like_dom_sf"/>
</dbReference>
<gene>
    <name evidence="7" type="ORF">KFE25_001918</name>
</gene>
<keyword evidence="3" id="KW-0697">Rotamase</keyword>
<dbReference type="Gene3D" id="2.40.100.10">
    <property type="entry name" value="Cyclophilin-like"/>
    <property type="match status" value="1"/>
</dbReference>
<proteinExistence type="predicted"/>
<name>A0A8J6C962_DIALT</name>
<dbReference type="Gene3D" id="1.20.120.290">
    <property type="entry name" value="Oxygen-evolving enhancer protein 3 (PsbQ), four-helix up-down bundle"/>
    <property type="match status" value="1"/>
</dbReference>
<dbReference type="EMBL" id="JAGTXO010000008">
    <property type="protein sequence ID" value="KAG8466162.1"/>
    <property type="molecule type" value="Genomic_DNA"/>
</dbReference>
<evidence type="ECO:0000256" key="5">
    <source>
        <dbReference type="SAM" id="SignalP"/>
    </source>
</evidence>
<dbReference type="InterPro" id="IPR002130">
    <property type="entry name" value="Cyclophilin-type_PPIase_dom"/>
</dbReference>
<organism evidence="7 8">
    <name type="scientific">Diacronema lutheri</name>
    <name type="common">Unicellular marine alga</name>
    <name type="synonym">Monochrysis lutheri</name>
    <dbReference type="NCBI Taxonomy" id="2081491"/>
    <lineage>
        <taxon>Eukaryota</taxon>
        <taxon>Haptista</taxon>
        <taxon>Haptophyta</taxon>
        <taxon>Pavlovophyceae</taxon>
        <taxon>Pavlovales</taxon>
        <taxon>Pavlovaceae</taxon>
        <taxon>Diacronema</taxon>
    </lineage>
</organism>
<feature type="chain" id="PRO_5035290579" description="peptidylprolyl isomerase" evidence="5">
    <location>
        <begin position="18"/>
        <end position="428"/>
    </location>
</feature>
<protein>
    <recommendedName>
        <fullName evidence="1">peptidylprolyl isomerase</fullName>
        <ecNumber evidence="1">5.2.1.8</ecNumber>
    </recommendedName>
</protein>
<dbReference type="OMA" id="QFFFFLY"/>
<evidence type="ECO:0000313" key="8">
    <source>
        <dbReference type="Proteomes" id="UP000751190"/>
    </source>
</evidence>
<dbReference type="InterPro" id="IPR029000">
    <property type="entry name" value="Cyclophilin-like_dom_sf"/>
</dbReference>
<sequence length="428" mass="45124">MVGGLVVIATVLGAVSGVRSSLRVRTGSRMCAGPPVERNAAPRRAMLRDAAGLALGAALGAGGAPLPSLAAAKGIRASSQGSQVNKDPQSLLRLGLPIDCPAARAVQQDLEELRGNALKSLWSKAVSNAKSARNNLASKRSALLAAVADKNKEAAQPLVESLGVKLDALEAATETAKLDDVLDKQNAAVSALGELEEMMIAKYPFEVPSEYKGLPRLYGRGTVVVTVRRGPDAEEPKFNVDGELQDKIVATLVVDGYNAPITAGNFIELCSKGFYDGMQVQRADGFVVQTGDPRGIEGADESKPVGYVKDGRLRKIPLEVFPQGASAPLYGSTFDEEGFGGAAATLPFQAYGALGMAREEYDADSASSQWFWLLFDSDLTPAGKNLLDGRYSNFGYTVRGAEGLRAVRVGDIIESTKVVSGMDKLAYE</sequence>
<dbReference type="SUPFAM" id="SSF101112">
    <property type="entry name" value="Oxygen-evolving enhancer protein 3"/>
    <property type="match status" value="1"/>
</dbReference>
<dbReference type="EC" id="5.2.1.8" evidence="1"/>
<feature type="signal peptide" evidence="5">
    <location>
        <begin position="1"/>
        <end position="17"/>
    </location>
</feature>
<feature type="domain" description="PPIase cyclophilin-type" evidence="6">
    <location>
        <begin position="240"/>
        <end position="428"/>
    </location>
</feature>
<keyword evidence="5" id="KW-0732">Signal</keyword>
<keyword evidence="8" id="KW-1185">Reference proteome</keyword>
<dbReference type="InterPro" id="IPR044665">
    <property type="entry name" value="E_coli_cyclophilin_A-like"/>
</dbReference>
<evidence type="ECO:0000256" key="1">
    <source>
        <dbReference type="ARBA" id="ARBA00013194"/>
    </source>
</evidence>
<evidence type="ECO:0000256" key="4">
    <source>
        <dbReference type="ARBA" id="ARBA00023235"/>
    </source>
</evidence>
<dbReference type="OrthoDB" id="1735926at2759"/>
<reference evidence="7" key="1">
    <citation type="submission" date="2021-05" db="EMBL/GenBank/DDBJ databases">
        <title>The genome of the haptophyte Pavlova lutheri (Diacronema luteri, Pavlovales) - a model for lipid biosynthesis in eukaryotic algae.</title>
        <authorList>
            <person name="Hulatt C.J."/>
            <person name="Posewitz M.C."/>
        </authorList>
    </citation>
    <scope>NUCLEOTIDE SEQUENCE</scope>
    <source>
        <strain evidence="7">NIVA-4/92</strain>
    </source>
</reference>
<evidence type="ECO:0000259" key="6">
    <source>
        <dbReference type="PROSITE" id="PS50072"/>
    </source>
</evidence>
<keyword evidence="4" id="KW-0413">Isomerase</keyword>
<dbReference type="AlphaFoldDB" id="A0A8J6C962"/>
<dbReference type="Pfam" id="PF21329">
    <property type="entry name" value="CYP38_PsbQ-like"/>
    <property type="match status" value="1"/>
</dbReference>
<evidence type="ECO:0000256" key="3">
    <source>
        <dbReference type="ARBA" id="ARBA00023110"/>
    </source>
</evidence>
<dbReference type="PANTHER" id="PTHR43246">
    <property type="entry name" value="PEPTIDYL-PROLYL CIS-TRANS ISOMERASE CYP38, CHLOROPLASTIC"/>
    <property type="match status" value="1"/>
</dbReference>
<dbReference type="SUPFAM" id="SSF50891">
    <property type="entry name" value="Cyclophilin-like"/>
    <property type="match status" value="1"/>
</dbReference>
<dbReference type="PROSITE" id="PS50072">
    <property type="entry name" value="CSA_PPIASE_2"/>
    <property type="match status" value="1"/>
</dbReference>
<dbReference type="InterPro" id="IPR048563">
    <property type="entry name" value="CYP38_PsbQ-like"/>
</dbReference>
<accession>A0A8J6C962</accession>
<dbReference type="Proteomes" id="UP000751190">
    <property type="component" value="Unassembled WGS sequence"/>
</dbReference>
<dbReference type="GO" id="GO:0003755">
    <property type="term" value="F:peptidyl-prolyl cis-trans isomerase activity"/>
    <property type="evidence" value="ECO:0007669"/>
    <property type="project" value="UniProtKB-KW"/>
</dbReference>
<dbReference type="CDD" id="cd01924">
    <property type="entry name" value="cyclophilin_TLP40_like"/>
    <property type="match status" value="1"/>
</dbReference>
<dbReference type="Pfam" id="PF00160">
    <property type="entry name" value="Pro_isomerase"/>
    <property type="match status" value="1"/>
</dbReference>
<evidence type="ECO:0000313" key="7">
    <source>
        <dbReference type="EMBL" id="KAG8466162.1"/>
    </source>
</evidence>
<keyword evidence="2" id="KW-0793">Thylakoid</keyword>
<comment type="caution">
    <text evidence="7">The sequence shown here is derived from an EMBL/GenBank/DDBJ whole genome shotgun (WGS) entry which is preliminary data.</text>
</comment>